<feature type="compositionally biased region" description="Basic and acidic residues" evidence="15">
    <location>
        <begin position="464"/>
        <end position="474"/>
    </location>
</feature>
<evidence type="ECO:0000256" key="5">
    <source>
        <dbReference type="ARBA" id="ARBA00022741"/>
    </source>
</evidence>
<dbReference type="PANTHER" id="PTHR43766:SF1">
    <property type="entry name" value="TRYPTOPHAN--TRNA LIGASE, MITOCHONDRIAL"/>
    <property type="match status" value="1"/>
</dbReference>
<dbReference type="InterPro" id="IPR002306">
    <property type="entry name" value="Trp-tRNA-ligase"/>
</dbReference>
<dbReference type="GO" id="GO:0005524">
    <property type="term" value="F:ATP binding"/>
    <property type="evidence" value="ECO:0007669"/>
    <property type="project" value="UniProtKB-KW"/>
</dbReference>
<evidence type="ECO:0000256" key="8">
    <source>
        <dbReference type="ARBA" id="ARBA00023146"/>
    </source>
</evidence>
<dbReference type="EMBL" id="JRES01000296">
    <property type="protein sequence ID" value="KNC32656.1"/>
    <property type="molecule type" value="Genomic_DNA"/>
</dbReference>
<evidence type="ECO:0000256" key="1">
    <source>
        <dbReference type="ARBA" id="ARBA00004305"/>
    </source>
</evidence>
<dbReference type="PRINTS" id="PR01039">
    <property type="entry name" value="TRNASYNTHTRP"/>
</dbReference>
<dbReference type="InterPro" id="IPR014729">
    <property type="entry name" value="Rossmann-like_a/b/a_fold"/>
</dbReference>
<organism evidence="16 17">
    <name type="scientific">Lucilia cuprina</name>
    <name type="common">Green bottle fly</name>
    <name type="synonym">Australian sheep blowfly</name>
    <dbReference type="NCBI Taxonomy" id="7375"/>
    <lineage>
        <taxon>Eukaryota</taxon>
        <taxon>Metazoa</taxon>
        <taxon>Ecdysozoa</taxon>
        <taxon>Arthropoda</taxon>
        <taxon>Hexapoda</taxon>
        <taxon>Insecta</taxon>
        <taxon>Pterygota</taxon>
        <taxon>Neoptera</taxon>
        <taxon>Endopterygota</taxon>
        <taxon>Diptera</taxon>
        <taxon>Brachycera</taxon>
        <taxon>Muscomorpha</taxon>
        <taxon>Oestroidea</taxon>
        <taxon>Calliphoridae</taxon>
        <taxon>Luciliinae</taxon>
        <taxon>Lucilia</taxon>
    </lineage>
</organism>
<sequence>MYSLNLFKRWPLKSVSKVNQLMQTASISVRTVEKPKNMAEENSPYPRKIFSGIQPTGQLHLGNYLGAIQKWIELQNNQEDVTYCIVDMHSITIDQNPAVLRENIFEMAATMYACGLNPEDGNLFVQSSIKEHSELCWILNCLTTMARLGHLPQFKEKSRKVKDVPLGLYVYPVLQAADIMLYKATHVPVGEDQLQHIQLTQHLTRIFNTRYGQTFPVCHAMIDNQEAARIRSLRNPAKKMSKSDPDTRATISIRDEPDVIVEKIKKAVTDFTSDVTYDPANRPGVSNLVAIHSLVTGTPIEKIIEEARTLDTGRYKLRVAEAVVEHLKPIKSKIDKRLARKTELIYMLEQGAEKARQQAQETLEDVKQKMGLGIYTNIPQNLDVNTFSDKVEEKPVKETKVEPATAKFDEEGKPIVPKQKIRIESRRSNHTQTLAPAFEISLGTPSKLDSKKLTQPSAEQATQQKEELPEKSIN</sequence>
<dbReference type="Pfam" id="PF00579">
    <property type="entry name" value="tRNA-synt_1b"/>
    <property type="match status" value="1"/>
</dbReference>
<evidence type="ECO:0000313" key="16">
    <source>
        <dbReference type="EMBL" id="KNC32656.1"/>
    </source>
</evidence>
<dbReference type="SUPFAM" id="SSF52374">
    <property type="entry name" value="Nucleotidylyl transferase"/>
    <property type="match status" value="1"/>
</dbReference>
<dbReference type="STRING" id="7375.A0A0L0CK73"/>
<evidence type="ECO:0000256" key="14">
    <source>
        <dbReference type="RuleBase" id="RU363036"/>
    </source>
</evidence>
<comment type="similarity">
    <text evidence="2 14">Belongs to the class-I aminoacyl-tRNA synthetase family.</text>
</comment>
<accession>A0A0L0CK73</accession>
<evidence type="ECO:0000256" key="6">
    <source>
        <dbReference type="ARBA" id="ARBA00022840"/>
    </source>
</evidence>
<gene>
    <name evidence="16" type="ORF">FF38_13217</name>
</gene>
<dbReference type="PROSITE" id="PS00178">
    <property type="entry name" value="AA_TRNA_LIGASE_I"/>
    <property type="match status" value="1"/>
</dbReference>
<evidence type="ECO:0000256" key="7">
    <source>
        <dbReference type="ARBA" id="ARBA00022917"/>
    </source>
</evidence>
<reference evidence="16 17" key="1">
    <citation type="journal article" date="2015" name="Nat. Commun.">
        <title>Lucilia cuprina genome unlocks parasitic fly biology to underpin future interventions.</title>
        <authorList>
            <person name="Anstead C.A."/>
            <person name="Korhonen P.K."/>
            <person name="Young N.D."/>
            <person name="Hall R.S."/>
            <person name="Jex A.R."/>
            <person name="Murali S.C."/>
            <person name="Hughes D.S."/>
            <person name="Lee S.F."/>
            <person name="Perry T."/>
            <person name="Stroehlein A.J."/>
            <person name="Ansell B.R."/>
            <person name="Breugelmans B."/>
            <person name="Hofmann A."/>
            <person name="Qu J."/>
            <person name="Dugan S."/>
            <person name="Lee S.L."/>
            <person name="Chao H."/>
            <person name="Dinh H."/>
            <person name="Han Y."/>
            <person name="Doddapaneni H.V."/>
            <person name="Worley K.C."/>
            <person name="Muzny D.M."/>
            <person name="Ioannidis P."/>
            <person name="Waterhouse R.M."/>
            <person name="Zdobnov E.M."/>
            <person name="James P.J."/>
            <person name="Bagnall N.H."/>
            <person name="Kotze A.C."/>
            <person name="Gibbs R.A."/>
            <person name="Richards S."/>
            <person name="Batterham P."/>
            <person name="Gasser R.B."/>
        </authorList>
    </citation>
    <scope>NUCLEOTIDE SEQUENCE [LARGE SCALE GENOMIC DNA]</scope>
    <source>
        <strain evidence="16 17">LS</strain>
        <tissue evidence="16">Full body</tissue>
    </source>
</reference>
<evidence type="ECO:0000313" key="17">
    <source>
        <dbReference type="Proteomes" id="UP000037069"/>
    </source>
</evidence>
<dbReference type="Proteomes" id="UP000037069">
    <property type="component" value="Unassembled WGS sequence"/>
</dbReference>
<dbReference type="Gene3D" id="1.10.240.10">
    <property type="entry name" value="Tyrosyl-Transfer RNA Synthetase"/>
    <property type="match status" value="1"/>
</dbReference>
<evidence type="ECO:0000256" key="4">
    <source>
        <dbReference type="ARBA" id="ARBA00022598"/>
    </source>
</evidence>
<keyword evidence="7 14" id="KW-0648">Protein biosynthesis</keyword>
<comment type="caution">
    <text evidence="16">The sequence shown here is derived from an EMBL/GenBank/DDBJ whole genome shotgun (WGS) entry which is preliminary data.</text>
</comment>
<dbReference type="FunFam" id="3.40.50.620:FF:000082">
    <property type="entry name" value="MSW1p Mitochondrial tryptophanyl-tRNA synthetase"/>
    <property type="match status" value="1"/>
</dbReference>
<comment type="function">
    <text evidence="11">Catalyzes the attachment of tryptophan to tRNA(Trp) in a two-step reaction: tryptophan is first activated by ATP to form Trp-AMP and then transferred to the acceptor end of tRNA(Trp).</text>
</comment>
<dbReference type="InterPro" id="IPR002305">
    <property type="entry name" value="aa-tRNA-synth_Ic"/>
</dbReference>
<keyword evidence="8 14" id="KW-0030">Aminoacyl-tRNA synthetase</keyword>
<dbReference type="PANTHER" id="PTHR43766">
    <property type="entry name" value="TRYPTOPHAN--TRNA LIGASE, MITOCHONDRIAL"/>
    <property type="match status" value="1"/>
</dbReference>
<dbReference type="NCBIfam" id="TIGR00233">
    <property type="entry name" value="trpS"/>
    <property type="match status" value="1"/>
</dbReference>
<dbReference type="Gene3D" id="3.40.50.620">
    <property type="entry name" value="HUPs"/>
    <property type="match status" value="1"/>
</dbReference>
<evidence type="ECO:0000256" key="15">
    <source>
        <dbReference type="SAM" id="MobiDB-lite"/>
    </source>
</evidence>
<dbReference type="InterPro" id="IPR001412">
    <property type="entry name" value="aa-tRNA-synth_I_CS"/>
</dbReference>
<keyword evidence="5 14" id="KW-0547">Nucleotide-binding</keyword>
<keyword evidence="6 14" id="KW-0067">ATP-binding</keyword>
<keyword evidence="4 14" id="KW-0436">Ligase</keyword>
<dbReference type="OrthoDB" id="15808at2759"/>
<evidence type="ECO:0000256" key="11">
    <source>
        <dbReference type="ARBA" id="ARBA00059972"/>
    </source>
</evidence>
<proteinExistence type="inferred from homology"/>
<feature type="region of interest" description="Disordered" evidence="15">
    <location>
        <begin position="417"/>
        <end position="474"/>
    </location>
</feature>
<name>A0A0L0CK73_LUCCU</name>
<comment type="subcellular location">
    <subcellularLocation>
        <location evidence="1">Mitochondrion matrix</location>
    </subcellularLocation>
</comment>
<evidence type="ECO:0000256" key="3">
    <source>
        <dbReference type="ARBA" id="ARBA00013161"/>
    </source>
</evidence>
<dbReference type="FunFam" id="1.10.240.10:FF:000002">
    <property type="entry name" value="Tryptophan--tRNA ligase"/>
    <property type="match status" value="1"/>
</dbReference>
<evidence type="ECO:0000256" key="12">
    <source>
        <dbReference type="ARBA" id="ARBA00069760"/>
    </source>
</evidence>
<comment type="catalytic activity">
    <reaction evidence="10">
        <text>tRNA(Trp) + L-tryptophan + ATP = L-tryptophyl-tRNA(Trp) + AMP + diphosphate + H(+)</text>
        <dbReference type="Rhea" id="RHEA:24080"/>
        <dbReference type="Rhea" id="RHEA-COMP:9671"/>
        <dbReference type="Rhea" id="RHEA-COMP:9705"/>
        <dbReference type="ChEBI" id="CHEBI:15378"/>
        <dbReference type="ChEBI" id="CHEBI:30616"/>
        <dbReference type="ChEBI" id="CHEBI:33019"/>
        <dbReference type="ChEBI" id="CHEBI:57912"/>
        <dbReference type="ChEBI" id="CHEBI:78442"/>
        <dbReference type="ChEBI" id="CHEBI:78535"/>
        <dbReference type="ChEBI" id="CHEBI:456215"/>
        <dbReference type="EC" id="6.1.1.2"/>
    </reaction>
</comment>
<protein>
    <recommendedName>
        <fullName evidence="12">Tryptophan--tRNA ligase, mitochondrial</fullName>
        <ecNumber evidence="3">6.1.1.2</ecNumber>
    </recommendedName>
    <alternativeName>
        <fullName evidence="13">(Mt)TrpRS</fullName>
    </alternativeName>
    <alternativeName>
        <fullName evidence="9">Tryptophanyl-tRNA synthetase</fullName>
    </alternativeName>
</protein>
<dbReference type="GO" id="GO:0005759">
    <property type="term" value="C:mitochondrial matrix"/>
    <property type="evidence" value="ECO:0007669"/>
    <property type="project" value="UniProtKB-SubCell"/>
</dbReference>
<dbReference type="HAMAP" id="MF_00140_B">
    <property type="entry name" value="Trp_tRNA_synth_B"/>
    <property type="match status" value="1"/>
</dbReference>
<dbReference type="CDD" id="cd00806">
    <property type="entry name" value="TrpRS_core"/>
    <property type="match status" value="1"/>
</dbReference>
<dbReference type="GO" id="GO:0004830">
    <property type="term" value="F:tryptophan-tRNA ligase activity"/>
    <property type="evidence" value="ECO:0007669"/>
    <property type="project" value="UniProtKB-EC"/>
</dbReference>
<dbReference type="InterPro" id="IPR050203">
    <property type="entry name" value="Trp-tRNA_synthetase"/>
</dbReference>
<dbReference type="AlphaFoldDB" id="A0A0L0CK73"/>
<evidence type="ECO:0000256" key="13">
    <source>
        <dbReference type="ARBA" id="ARBA00080951"/>
    </source>
</evidence>
<feature type="compositionally biased region" description="Polar residues" evidence="15">
    <location>
        <begin position="453"/>
        <end position="463"/>
    </location>
</feature>
<dbReference type="GO" id="GO:0070183">
    <property type="term" value="P:mitochondrial tryptophanyl-tRNA aminoacylation"/>
    <property type="evidence" value="ECO:0007669"/>
    <property type="project" value="TreeGrafter"/>
</dbReference>
<evidence type="ECO:0000256" key="9">
    <source>
        <dbReference type="ARBA" id="ARBA00030268"/>
    </source>
</evidence>
<dbReference type="InterPro" id="IPR024109">
    <property type="entry name" value="Trp-tRNA-ligase_bac-type"/>
</dbReference>
<evidence type="ECO:0000256" key="2">
    <source>
        <dbReference type="ARBA" id="ARBA00005594"/>
    </source>
</evidence>
<keyword evidence="17" id="KW-1185">Reference proteome</keyword>
<dbReference type="EC" id="6.1.1.2" evidence="3"/>
<dbReference type="OMA" id="QSHVDEH"/>
<evidence type="ECO:0000256" key="10">
    <source>
        <dbReference type="ARBA" id="ARBA00049929"/>
    </source>
</evidence>